<evidence type="ECO:0000259" key="5">
    <source>
        <dbReference type="PROSITE" id="PS50850"/>
    </source>
</evidence>
<dbReference type="RefSeq" id="WP_147848854.1">
    <property type="nucleotide sequence ID" value="NZ_VDUZ01000024.1"/>
</dbReference>
<feature type="transmembrane region" description="Helical" evidence="4">
    <location>
        <begin position="54"/>
        <end position="75"/>
    </location>
</feature>
<dbReference type="InterPro" id="IPR020846">
    <property type="entry name" value="MFS_dom"/>
</dbReference>
<dbReference type="InterPro" id="IPR052952">
    <property type="entry name" value="MFS-Transporter"/>
</dbReference>
<feature type="transmembrane region" description="Helical" evidence="4">
    <location>
        <begin position="156"/>
        <end position="185"/>
    </location>
</feature>
<accession>A0A5C8PJZ4</accession>
<feature type="transmembrane region" description="Helical" evidence="4">
    <location>
        <begin position="257"/>
        <end position="278"/>
    </location>
</feature>
<dbReference type="OrthoDB" id="7488909at2"/>
<protein>
    <submittedName>
        <fullName evidence="6">MFS transporter</fullName>
    </submittedName>
</protein>
<feature type="transmembrane region" description="Helical" evidence="4">
    <location>
        <begin position="349"/>
        <end position="375"/>
    </location>
</feature>
<feature type="transmembrane region" description="Helical" evidence="4">
    <location>
        <begin position="381"/>
        <end position="403"/>
    </location>
</feature>
<dbReference type="SUPFAM" id="SSF103473">
    <property type="entry name" value="MFS general substrate transporter"/>
    <property type="match status" value="1"/>
</dbReference>
<feature type="transmembrane region" description="Helical" evidence="4">
    <location>
        <begin position="290"/>
        <end position="309"/>
    </location>
</feature>
<feature type="transmembrane region" description="Helical" evidence="4">
    <location>
        <begin position="227"/>
        <end position="251"/>
    </location>
</feature>
<dbReference type="PANTHER" id="PTHR23527:SF1">
    <property type="entry name" value="BLL3282 PROTEIN"/>
    <property type="match status" value="1"/>
</dbReference>
<keyword evidence="2 4" id="KW-1133">Transmembrane helix</keyword>
<name>A0A5C8PJZ4_9HYPH</name>
<dbReference type="Proteomes" id="UP000321638">
    <property type="component" value="Unassembled WGS sequence"/>
</dbReference>
<feature type="transmembrane region" description="Helical" evidence="4">
    <location>
        <begin position="12"/>
        <end position="34"/>
    </location>
</feature>
<feature type="transmembrane region" description="Helical" evidence="4">
    <location>
        <begin position="315"/>
        <end position="337"/>
    </location>
</feature>
<dbReference type="AlphaFoldDB" id="A0A5C8PJZ4"/>
<reference evidence="6 7" key="1">
    <citation type="submission" date="2019-06" db="EMBL/GenBank/DDBJ databases">
        <title>New taxonomy in bacterial strain CC-CFT640, isolated from vineyard.</title>
        <authorList>
            <person name="Lin S.-Y."/>
            <person name="Tsai C.-F."/>
            <person name="Young C.-C."/>
        </authorList>
    </citation>
    <scope>NUCLEOTIDE SEQUENCE [LARGE SCALE GENOMIC DNA]</scope>
    <source>
        <strain evidence="6 7">CC-CFT640</strain>
    </source>
</reference>
<keyword evidence="3 4" id="KW-0472">Membrane</keyword>
<dbReference type="EMBL" id="VDUZ01000024">
    <property type="protein sequence ID" value="TXL73580.1"/>
    <property type="molecule type" value="Genomic_DNA"/>
</dbReference>
<keyword evidence="1 4" id="KW-0812">Transmembrane</keyword>
<evidence type="ECO:0000256" key="2">
    <source>
        <dbReference type="ARBA" id="ARBA00022989"/>
    </source>
</evidence>
<evidence type="ECO:0000256" key="1">
    <source>
        <dbReference type="ARBA" id="ARBA00022692"/>
    </source>
</evidence>
<comment type="caution">
    <text evidence="6">The sequence shown here is derived from an EMBL/GenBank/DDBJ whole genome shotgun (WGS) entry which is preliminary data.</text>
</comment>
<dbReference type="InterPro" id="IPR011701">
    <property type="entry name" value="MFS"/>
</dbReference>
<proteinExistence type="predicted"/>
<dbReference type="GO" id="GO:0022857">
    <property type="term" value="F:transmembrane transporter activity"/>
    <property type="evidence" value="ECO:0007669"/>
    <property type="project" value="InterPro"/>
</dbReference>
<dbReference type="PANTHER" id="PTHR23527">
    <property type="entry name" value="BLL3282 PROTEIN"/>
    <property type="match status" value="1"/>
</dbReference>
<sequence length="408" mass="41322">MPPTAAGAKPRVFLVAVAAMLTIQIVSSFAIQSIPVLAPVAAPDLGVSRHDVGYFMAFVYVAAILSSSAGGLLAARYGAVRVSQASLLCSGAAITVFGLGSVWLLVPAALLLGTGMGPPTPASSQVLARVTPPRLASLTFSVKQTGVPLGNMVAGLAIPALVALGTWQGAAWVVGLCCLALAIAIEPLRPLLDVEPAARAGGGVLAAMRDLFLPVRRVWNAADLRRLALVSFVFTAMQVTFGAFLVVYLVQHIGLDLATAGLVLAIGQLTGAGARVVWGAIADSSGRPALTLACLCLGMAAGAATLAMLDTSWSMAGLAAAAILYGATAIGWGGVFFAELARRAPAGTVATITGGAQFFTFSGALVVPPLFSLLLTLFGSYALNFALLAGVSAACIALLLPLVRSERG</sequence>
<dbReference type="Gene3D" id="1.20.1250.20">
    <property type="entry name" value="MFS general substrate transporter like domains"/>
    <property type="match status" value="2"/>
</dbReference>
<feature type="transmembrane region" description="Helical" evidence="4">
    <location>
        <begin position="87"/>
        <end position="112"/>
    </location>
</feature>
<evidence type="ECO:0000313" key="7">
    <source>
        <dbReference type="Proteomes" id="UP000321638"/>
    </source>
</evidence>
<dbReference type="Pfam" id="PF07690">
    <property type="entry name" value="MFS_1"/>
    <property type="match status" value="1"/>
</dbReference>
<dbReference type="PROSITE" id="PS50850">
    <property type="entry name" value="MFS"/>
    <property type="match status" value="1"/>
</dbReference>
<feature type="domain" description="Major facilitator superfamily (MFS) profile" evidence="5">
    <location>
        <begin position="16"/>
        <end position="407"/>
    </location>
</feature>
<evidence type="ECO:0000256" key="3">
    <source>
        <dbReference type="ARBA" id="ARBA00023136"/>
    </source>
</evidence>
<dbReference type="InterPro" id="IPR036259">
    <property type="entry name" value="MFS_trans_sf"/>
</dbReference>
<organism evidence="6 7">
    <name type="scientific">Vineibacter terrae</name>
    <dbReference type="NCBI Taxonomy" id="2586908"/>
    <lineage>
        <taxon>Bacteria</taxon>
        <taxon>Pseudomonadati</taxon>
        <taxon>Pseudomonadota</taxon>
        <taxon>Alphaproteobacteria</taxon>
        <taxon>Hyphomicrobiales</taxon>
        <taxon>Vineibacter</taxon>
    </lineage>
</organism>
<gene>
    <name evidence="6" type="ORF">FHP25_20595</name>
</gene>
<evidence type="ECO:0000256" key="4">
    <source>
        <dbReference type="SAM" id="Phobius"/>
    </source>
</evidence>
<keyword evidence="7" id="KW-1185">Reference proteome</keyword>
<evidence type="ECO:0000313" key="6">
    <source>
        <dbReference type="EMBL" id="TXL73580.1"/>
    </source>
</evidence>